<keyword evidence="4" id="KW-0904">Protein phosphatase</keyword>
<reference evidence="8 9" key="1">
    <citation type="journal article" date="2017" name="Gigascience">
        <title>Genome sequence of the small brown planthopper, Laodelphax striatellus.</title>
        <authorList>
            <person name="Zhu J."/>
            <person name="Jiang F."/>
            <person name="Wang X."/>
            <person name="Yang P."/>
            <person name="Bao Y."/>
            <person name="Zhao W."/>
            <person name="Wang W."/>
            <person name="Lu H."/>
            <person name="Wang Q."/>
            <person name="Cui N."/>
            <person name="Li J."/>
            <person name="Chen X."/>
            <person name="Luo L."/>
            <person name="Yu J."/>
            <person name="Kang L."/>
            <person name="Cui F."/>
        </authorList>
    </citation>
    <scope>NUCLEOTIDE SEQUENCE [LARGE SCALE GENOMIC DNA]</scope>
    <source>
        <strain evidence="8">Lst14</strain>
    </source>
</reference>
<evidence type="ECO:0000313" key="8">
    <source>
        <dbReference type="EMBL" id="RZF40444.1"/>
    </source>
</evidence>
<dbReference type="PANTHER" id="PTHR10159:SF528">
    <property type="entry name" value="PUCKERED, ISOFORM A"/>
    <property type="match status" value="1"/>
</dbReference>
<dbReference type="InParanoid" id="A0A482X3U3"/>
<feature type="region of interest" description="Disordered" evidence="5">
    <location>
        <begin position="40"/>
        <end position="66"/>
    </location>
</feature>
<organism evidence="8 9">
    <name type="scientific">Laodelphax striatellus</name>
    <name type="common">Small brown planthopper</name>
    <name type="synonym">Delphax striatella</name>
    <dbReference type="NCBI Taxonomy" id="195883"/>
    <lineage>
        <taxon>Eukaryota</taxon>
        <taxon>Metazoa</taxon>
        <taxon>Ecdysozoa</taxon>
        <taxon>Arthropoda</taxon>
        <taxon>Hexapoda</taxon>
        <taxon>Insecta</taxon>
        <taxon>Pterygota</taxon>
        <taxon>Neoptera</taxon>
        <taxon>Paraneoptera</taxon>
        <taxon>Hemiptera</taxon>
        <taxon>Auchenorrhyncha</taxon>
        <taxon>Fulgoroidea</taxon>
        <taxon>Delphacidae</taxon>
        <taxon>Criomorphinae</taxon>
        <taxon>Laodelphax</taxon>
    </lineage>
</organism>
<dbReference type="Gene3D" id="3.90.190.10">
    <property type="entry name" value="Protein tyrosine phosphatase superfamily"/>
    <property type="match status" value="2"/>
</dbReference>
<dbReference type="AlphaFoldDB" id="A0A482X3U3"/>
<dbReference type="InterPro" id="IPR020422">
    <property type="entry name" value="TYR_PHOSPHATASE_DUAL_dom"/>
</dbReference>
<evidence type="ECO:0000259" key="7">
    <source>
        <dbReference type="PROSITE" id="PS50056"/>
    </source>
</evidence>
<dbReference type="Pfam" id="PF00782">
    <property type="entry name" value="DSPc"/>
    <property type="match status" value="1"/>
</dbReference>
<dbReference type="GO" id="GO:0017017">
    <property type="term" value="F:MAP kinase tyrosine/serine/threonine phosphatase activity"/>
    <property type="evidence" value="ECO:0007669"/>
    <property type="project" value="TreeGrafter"/>
</dbReference>
<proteinExistence type="inferred from homology"/>
<dbReference type="SMR" id="A0A482X3U3"/>
<evidence type="ECO:0000256" key="3">
    <source>
        <dbReference type="ARBA" id="ARBA00022801"/>
    </source>
</evidence>
<dbReference type="FunFam" id="3.90.190.10:FF:000028">
    <property type="entry name" value="Dual specificity phosphatase 10"/>
    <property type="match status" value="1"/>
</dbReference>
<feature type="compositionally biased region" description="Low complexity" evidence="5">
    <location>
        <begin position="45"/>
        <end position="61"/>
    </location>
</feature>
<dbReference type="SUPFAM" id="SSF52799">
    <property type="entry name" value="(Phosphotyrosine protein) phosphatases II"/>
    <property type="match status" value="2"/>
</dbReference>
<dbReference type="STRING" id="195883.A0A482X3U3"/>
<comment type="caution">
    <text evidence="8">The sequence shown here is derived from an EMBL/GenBank/DDBJ whole genome shotgun (WGS) entry which is preliminary data.</text>
</comment>
<name>A0A482X3U3_LAOST</name>
<keyword evidence="3" id="KW-0378">Hydrolase</keyword>
<dbReference type="EMBL" id="QKKF02018237">
    <property type="protein sequence ID" value="RZF40444.1"/>
    <property type="molecule type" value="Genomic_DNA"/>
</dbReference>
<protein>
    <recommendedName>
        <fullName evidence="2">protein-tyrosine-phosphatase</fullName>
        <ecNumber evidence="2">3.1.3.48</ecNumber>
    </recommendedName>
</protein>
<evidence type="ECO:0000256" key="5">
    <source>
        <dbReference type="SAM" id="MobiDB-lite"/>
    </source>
</evidence>
<dbReference type="OrthoDB" id="6620419at2759"/>
<dbReference type="InterPro" id="IPR000340">
    <property type="entry name" value="Dual-sp_phosphatase_cat-dom"/>
</dbReference>
<feature type="domain" description="Tyrosine specific protein phosphatases" evidence="7">
    <location>
        <begin position="244"/>
        <end position="302"/>
    </location>
</feature>
<dbReference type="PROSITE" id="PS50054">
    <property type="entry name" value="TYR_PHOSPHATASE_DUAL"/>
    <property type="match status" value="1"/>
</dbReference>
<evidence type="ECO:0000256" key="4">
    <source>
        <dbReference type="ARBA" id="ARBA00022912"/>
    </source>
</evidence>
<gene>
    <name evidence="8" type="ORF">LSTR_LSTR013906</name>
</gene>
<dbReference type="GO" id="GO:0005829">
    <property type="term" value="C:cytosol"/>
    <property type="evidence" value="ECO:0007669"/>
    <property type="project" value="TreeGrafter"/>
</dbReference>
<evidence type="ECO:0000313" key="9">
    <source>
        <dbReference type="Proteomes" id="UP000291343"/>
    </source>
</evidence>
<dbReference type="InterPro" id="IPR016130">
    <property type="entry name" value="Tyr_Pase_AS"/>
</dbReference>
<accession>A0A482X3U3</accession>
<dbReference type="GO" id="GO:0008330">
    <property type="term" value="F:protein tyrosine/threonine phosphatase activity"/>
    <property type="evidence" value="ECO:0007669"/>
    <property type="project" value="TreeGrafter"/>
</dbReference>
<evidence type="ECO:0000259" key="6">
    <source>
        <dbReference type="PROSITE" id="PS50054"/>
    </source>
</evidence>
<dbReference type="PANTHER" id="PTHR10159">
    <property type="entry name" value="DUAL SPECIFICITY PROTEIN PHOSPHATASE"/>
    <property type="match status" value="1"/>
</dbReference>
<sequence length="375" mass="40333">MKKDSPCLVLQLTPAPTWSRTGGHKEFLRRHRDLCEDALLPSGVGTAPTAGPSTPSTPSDSLAPGTAPPSQVLPFLFLGSAHDAQDADCLRRLGVGRVLNVSCQAPLRPTLTTKHLPADDSGHQNLKQYFEEAFQFIGGHKEFLRRHRDLCEDALLPSGVGTAPTAGPSTPSTPSDSLAPGTAPPSQVLPFLFLGSAHDAQDADCLRRLGVGRVLNVSCQAPLRPTLTTKHLPADDSGHQNLKQYFEEAFQFIDEARKSGTSVLVHCQAGISRSPTMVIAYVMRHRQLGMMDAYKLVKSARPIISPNFNFIGQLLELEQGLRAELEQGLRAAAAEQGLRAAATVTSSGDCKPLMHHQTWTTIQPVSEEVTSGCSV</sequence>
<evidence type="ECO:0000256" key="1">
    <source>
        <dbReference type="ARBA" id="ARBA00008601"/>
    </source>
</evidence>
<feature type="region of interest" description="Disordered" evidence="5">
    <location>
        <begin position="159"/>
        <end position="182"/>
    </location>
</feature>
<dbReference type="PROSITE" id="PS50056">
    <property type="entry name" value="TYR_PHOSPHATASE_2"/>
    <property type="match status" value="1"/>
</dbReference>
<feature type="domain" description="Tyrosine-protein phosphatase" evidence="6">
    <location>
        <begin position="184"/>
        <end position="323"/>
    </location>
</feature>
<keyword evidence="9" id="KW-1185">Reference proteome</keyword>
<dbReference type="InterPro" id="IPR029021">
    <property type="entry name" value="Prot-tyrosine_phosphatase-like"/>
</dbReference>
<dbReference type="GO" id="GO:0043409">
    <property type="term" value="P:negative regulation of MAPK cascade"/>
    <property type="evidence" value="ECO:0007669"/>
    <property type="project" value="TreeGrafter"/>
</dbReference>
<dbReference type="Proteomes" id="UP000291343">
    <property type="component" value="Unassembled WGS sequence"/>
</dbReference>
<dbReference type="EC" id="3.1.3.48" evidence="2"/>
<dbReference type="GO" id="GO:0033550">
    <property type="term" value="F:MAP kinase tyrosine phosphatase activity"/>
    <property type="evidence" value="ECO:0007669"/>
    <property type="project" value="TreeGrafter"/>
</dbReference>
<evidence type="ECO:0000256" key="2">
    <source>
        <dbReference type="ARBA" id="ARBA00013064"/>
    </source>
</evidence>
<feature type="compositionally biased region" description="Low complexity" evidence="5">
    <location>
        <begin position="161"/>
        <end position="177"/>
    </location>
</feature>
<dbReference type="SMART" id="SM00195">
    <property type="entry name" value="DSPc"/>
    <property type="match status" value="1"/>
</dbReference>
<dbReference type="PROSITE" id="PS00383">
    <property type="entry name" value="TYR_PHOSPHATASE_1"/>
    <property type="match status" value="1"/>
</dbReference>
<comment type="similarity">
    <text evidence="1">Belongs to the protein-tyrosine phosphatase family. Non-receptor class dual specificity subfamily.</text>
</comment>
<dbReference type="InterPro" id="IPR000387">
    <property type="entry name" value="Tyr_Pase_dom"/>
</dbReference>